<feature type="compositionally biased region" description="Acidic residues" evidence="6">
    <location>
        <begin position="881"/>
        <end position="915"/>
    </location>
</feature>
<evidence type="ECO:0000313" key="8">
    <source>
        <dbReference type="Proteomes" id="UP000079169"/>
    </source>
</evidence>
<feature type="compositionally biased region" description="Basic and acidic residues" evidence="6">
    <location>
        <begin position="827"/>
        <end position="868"/>
    </location>
</feature>
<dbReference type="SUPFAM" id="SSF57997">
    <property type="entry name" value="Tropomyosin"/>
    <property type="match status" value="1"/>
</dbReference>
<name>A0A3Q0IQJ9_DIACI</name>
<comment type="subcellular location">
    <subcellularLocation>
        <location evidence="1">Nucleus</location>
    </subcellularLocation>
</comment>
<evidence type="ECO:0000256" key="6">
    <source>
        <dbReference type="SAM" id="MobiDB-lite"/>
    </source>
</evidence>
<dbReference type="SUPFAM" id="SSF52540">
    <property type="entry name" value="P-loop containing nucleoside triphosphate hydrolases"/>
    <property type="match status" value="1"/>
</dbReference>
<evidence type="ECO:0000256" key="1">
    <source>
        <dbReference type="ARBA" id="ARBA00004123"/>
    </source>
</evidence>
<feature type="compositionally biased region" description="Basic and acidic residues" evidence="6">
    <location>
        <begin position="612"/>
        <end position="625"/>
    </location>
</feature>
<dbReference type="Gene3D" id="3.40.50.300">
    <property type="entry name" value="P-loop containing nucleotide triphosphate hydrolases"/>
    <property type="match status" value="1"/>
</dbReference>
<feature type="compositionally biased region" description="Polar residues" evidence="6">
    <location>
        <begin position="588"/>
        <end position="601"/>
    </location>
</feature>
<keyword evidence="3" id="KW-0067">ATP-binding</keyword>
<feature type="compositionally biased region" description="Acidic residues" evidence="6">
    <location>
        <begin position="642"/>
        <end position="656"/>
    </location>
</feature>
<dbReference type="Gene3D" id="1.20.5.340">
    <property type="match status" value="2"/>
</dbReference>
<dbReference type="KEGG" id="dci:103505483"/>
<dbReference type="InterPro" id="IPR003395">
    <property type="entry name" value="RecF/RecN/SMC_N"/>
</dbReference>
<evidence type="ECO:0000256" key="2">
    <source>
        <dbReference type="ARBA" id="ARBA00022741"/>
    </source>
</evidence>
<evidence type="ECO:0000256" key="3">
    <source>
        <dbReference type="ARBA" id="ARBA00022840"/>
    </source>
</evidence>
<accession>A0A3Q0IQJ9</accession>
<sequence>MVPNSTPFWCGTKVHNLPAKDSPSSELVGDLRSAILSLSEQAPELTKQIASQKVTLSKVSIDEAKRSSLEANVATLEKQMTESGQKVAELEAKVAAVHEDIMAISGGKTAALNTEIGELTSKLDKTKTRINKLHAGINANDRDVNKSTDKINNLREEIADTETKLESVRTKLANLQEELTTNETALAAYRTELKEIQKQYATLKKSFDSNNEELEHVQTKIKNATKELNEARKEMEGIQALVSKLEKKINNSSLHELLEITLVDGFIELKTSQSDPLRSFTPEELAQKTEEELRKELESIRAQFPEEVPNLTVVQTYKEKYELYMRRVTELHATTQERNKYRKGIMDTQKRRTHEFNAAFQLIADKVKETYQLLTTYGSADMSLDDNLNPFSQGINYAIRPPMKSWKYISNLSGGEKTIASLALVFALHYYKPSPLYFLDEIDAALDVRNVAIIGHYIKERTVNAQFIIISLRPECFDLADRIIGIYKVLNKSNAKAIDPKVLDVLNPHYKPYVRPELVPVQPLAVKEPQEKGRDGKMTQDGEKPTKDDEIPSRDGDKPLEGGEKIAKDDEIPSNEKEKLSKNREKAGQNSEKPSQETTKPQDAKSSNVKDSSNKDNRQNEKAATIEDGGPNVDKPGSEPNVDTEGDVDEEMESTFEDVPARANRKRKSTDGDKLSQRNGEGQNEPEAKKAKPSQEGKNEDKENRVKENGKKIEDKEKNDEIPSNEKEKLSKNREKAGQNSEKPSQETTKPQDAKSSNVKDSSNKDNRQNEKAATIEDGGPNVDTEGDVDEEMESTFEDVPARAHRKRKSTDGDKSSQRNGEGQDEPEAKKAKPSQEGKNEDKENRVKENGKKIEDNEKSDKGNEENQVKTNARSRKIIESEEENEEESDNDEETDNDEKTDNDEETENDEDMESDIPIRNERGGNGRGKKAVESELSGLPERRGKLLFSEMARSSSQRKPTIRGAQGRSSGSRSGEASEVFTFSSCPLSCSLPQK</sequence>
<evidence type="ECO:0000259" key="7">
    <source>
        <dbReference type="Pfam" id="PF02463"/>
    </source>
</evidence>
<feature type="compositionally biased region" description="Acidic residues" evidence="6">
    <location>
        <begin position="785"/>
        <end position="797"/>
    </location>
</feature>
<evidence type="ECO:0000256" key="4">
    <source>
        <dbReference type="ARBA" id="ARBA00023242"/>
    </source>
</evidence>
<feature type="coiled-coil region" evidence="5">
    <location>
        <begin position="59"/>
        <end position="93"/>
    </location>
</feature>
<dbReference type="STRING" id="121845.A0A3Q0IQJ9"/>
<feature type="domain" description="RecF/RecN/SMC N-terminal" evidence="7">
    <location>
        <begin position="198"/>
        <end position="492"/>
    </location>
</feature>
<dbReference type="InterPro" id="IPR027417">
    <property type="entry name" value="P-loop_NTPase"/>
</dbReference>
<reference evidence="9" key="1">
    <citation type="submission" date="2025-08" db="UniProtKB">
        <authorList>
            <consortium name="RefSeq"/>
        </authorList>
    </citation>
    <scope>IDENTIFICATION</scope>
</reference>
<feature type="compositionally biased region" description="Basic and acidic residues" evidence="6">
    <location>
        <begin position="528"/>
        <end position="587"/>
    </location>
</feature>
<dbReference type="Proteomes" id="UP000079169">
    <property type="component" value="Unplaced"/>
</dbReference>
<dbReference type="Pfam" id="PF02463">
    <property type="entry name" value="SMC_N"/>
    <property type="match status" value="1"/>
</dbReference>
<keyword evidence="8" id="KW-1185">Reference proteome</keyword>
<keyword evidence="2" id="KW-0547">Nucleotide-binding</keyword>
<keyword evidence="4" id="KW-0539">Nucleus</keyword>
<feature type="coiled-coil region" evidence="5">
    <location>
        <begin position="137"/>
        <end position="248"/>
    </location>
</feature>
<dbReference type="RefSeq" id="XP_026676615.1">
    <property type="nucleotide sequence ID" value="XM_026820814.1"/>
</dbReference>
<dbReference type="PANTHER" id="PTHR18937:SF172">
    <property type="entry name" value="STRUCTURAL MAINTENANCE OF CHROMOSOMES PROTEIN"/>
    <property type="match status" value="1"/>
</dbReference>
<gene>
    <name evidence="9" type="primary">LOC103505483</name>
</gene>
<dbReference type="AlphaFoldDB" id="A0A3Q0IQJ9"/>
<dbReference type="GO" id="GO:0005634">
    <property type="term" value="C:nucleus"/>
    <property type="evidence" value="ECO:0007669"/>
    <property type="project" value="UniProtKB-SubCell"/>
</dbReference>
<dbReference type="PaxDb" id="121845-A0A3Q0IQJ9"/>
<feature type="compositionally biased region" description="Polar residues" evidence="6">
    <location>
        <begin position="982"/>
        <end position="996"/>
    </location>
</feature>
<evidence type="ECO:0000313" key="9">
    <source>
        <dbReference type="RefSeq" id="XP_026676615.1"/>
    </source>
</evidence>
<proteinExistence type="predicted"/>
<feature type="compositionally biased region" description="Basic and acidic residues" evidence="6">
    <location>
        <begin position="686"/>
        <end position="737"/>
    </location>
</feature>
<organism evidence="8 9">
    <name type="scientific">Diaphorina citri</name>
    <name type="common">Asian citrus psyllid</name>
    <dbReference type="NCBI Taxonomy" id="121845"/>
    <lineage>
        <taxon>Eukaryota</taxon>
        <taxon>Metazoa</taxon>
        <taxon>Ecdysozoa</taxon>
        <taxon>Arthropoda</taxon>
        <taxon>Hexapoda</taxon>
        <taxon>Insecta</taxon>
        <taxon>Pterygota</taxon>
        <taxon>Neoptera</taxon>
        <taxon>Paraneoptera</taxon>
        <taxon>Hemiptera</taxon>
        <taxon>Sternorrhyncha</taxon>
        <taxon>Psylloidea</taxon>
        <taxon>Psyllidae</taxon>
        <taxon>Diaphorininae</taxon>
        <taxon>Diaphorina</taxon>
    </lineage>
</organism>
<dbReference type="GO" id="GO:0005524">
    <property type="term" value="F:ATP binding"/>
    <property type="evidence" value="ECO:0007669"/>
    <property type="project" value="UniProtKB-KW"/>
</dbReference>
<protein>
    <submittedName>
        <fullName evidence="9">Structural maintenance of chromosomes protein 4</fullName>
    </submittedName>
</protein>
<feature type="compositionally biased region" description="Low complexity" evidence="6">
    <location>
        <begin position="964"/>
        <end position="980"/>
    </location>
</feature>
<dbReference type="PANTHER" id="PTHR18937">
    <property type="entry name" value="STRUCTURAL MAINTENANCE OF CHROMOSOMES SMC FAMILY MEMBER"/>
    <property type="match status" value="1"/>
</dbReference>
<dbReference type="GO" id="GO:0000796">
    <property type="term" value="C:condensin complex"/>
    <property type="evidence" value="ECO:0007669"/>
    <property type="project" value="TreeGrafter"/>
</dbReference>
<dbReference type="GeneID" id="103505483"/>
<evidence type="ECO:0000256" key="5">
    <source>
        <dbReference type="SAM" id="Coils"/>
    </source>
</evidence>
<dbReference type="GO" id="GO:0007076">
    <property type="term" value="P:mitotic chromosome condensation"/>
    <property type="evidence" value="ECO:0007669"/>
    <property type="project" value="TreeGrafter"/>
</dbReference>
<feature type="region of interest" description="Disordered" evidence="6">
    <location>
        <begin position="521"/>
        <end position="996"/>
    </location>
</feature>
<feature type="compositionally biased region" description="Basic and acidic residues" evidence="6">
    <location>
        <begin position="762"/>
        <end position="775"/>
    </location>
</feature>
<keyword evidence="5" id="KW-0175">Coiled coil</keyword>
<feature type="compositionally biased region" description="Polar residues" evidence="6">
    <location>
        <begin position="738"/>
        <end position="751"/>
    </location>
</feature>